<organism evidence="2">
    <name type="scientific">viral metagenome</name>
    <dbReference type="NCBI Taxonomy" id="1070528"/>
    <lineage>
        <taxon>unclassified sequences</taxon>
        <taxon>metagenomes</taxon>
        <taxon>organismal metagenomes</taxon>
    </lineage>
</organism>
<keyword evidence="1" id="KW-0472">Membrane</keyword>
<dbReference type="EMBL" id="MT141620">
    <property type="protein sequence ID" value="QJA68468.1"/>
    <property type="molecule type" value="Genomic_DNA"/>
</dbReference>
<evidence type="ECO:0008006" key="4">
    <source>
        <dbReference type="Google" id="ProtNLM"/>
    </source>
</evidence>
<sequence length="108" mass="11821">MKLVKVLLIIIMVNFIIGCAGLLNQGLEASHGGTKIYKGQSADSVERALGSPDIISSGILCKNTPFGFLTTRNTIEWVYIGSTCSTIIYLSRGMVTHVFQNDTNKIRR</sequence>
<dbReference type="EMBL" id="MT141190">
    <property type="protein sequence ID" value="QJA55928.1"/>
    <property type="molecule type" value="Genomic_DNA"/>
</dbReference>
<keyword evidence="1" id="KW-1133">Transmembrane helix</keyword>
<reference evidence="2" key="1">
    <citation type="submission" date="2020-03" db="EMBL/GenBank/DDBJ databases">
        <title>The deep terrestrial virosphere.</title>
        <authorList>
            <person name="Holmfeldt K."/>
            <person name="Nilsson E."/>
            <person name="Simone D."/>
            <person name="Lopez-Fernandez M."/>
            <person name="Wu X."/>
            <person name="de Brujin I."/>
            <person name="Lundin D."/>
            <person name="Andersson A."/>
            <person name="Bertilsson S."/>
            <person name="Dopson M."/>
        </authorList>
    </citation>
    <scope>NUCLEOTIDE SEQUENCE</scope>
    <source>
        <strain evidence="3">MM415A06509</strain>
        <strain evidence="2">MM415B01966</strain>
    </source>
</reference>
<keyword evidence="1" id="KW-0812">Transmembrane</keyword>
<accession>A0A6M3IFF6</accession>
<evidence type="ECO:0000313" key="3">
    <source>
        <dbReference type="EMBL" id="QJA68468.1"/>
    </source>
</evidence>
<proteinExistence type="predicted"/>
<gene>
    <name evidence="3" type="ORF">MM415A06509_0003</name>
    <name evidence="2" type="ORF">MM415B01966_0007</name>
</gene>
<evidence type="ECO:0000313" key="2">
    <source>
        <dbReference type="EMBL" id="QJA55928.1"/>
    </source>
</evidence>
<protein>
    <recommendedName>
        <fullName evidence="4">Lipoprotein</fullName>
    </recommendedName>
</protein>
<name>A0A6M3IFF6_9ZZZZ</name>
<dbReference type="PROSITE" id="PS51257">
    <property type="entry name" value="PROKAR_LIPOPROTEIN"/>
    <property type="match status" value="1"/>
</dbReference>
<feature type="transmembrane region" description="Helical" evidence="1">
    <location>
        <begin position="6"/>
        <end position="23"/>
    </location>
</feature>
<evidence type="ECO:0000256" key="1">
    <source>
        <dbReference type="SAM" id="Phobius"/>
    </source>
</evidence>
<dbReference type="AlphaFoldDB" id="A0A6M3IFF6"/>